<dbReference type="InterPro" id="IPR050259">
    <property type="entry name" value="SDR"/>
</dbReference>
<dbReference type="SMART" id="SM00822">
    <property type="entry name" value="PKS_KR"/>
    <property type="match status" value="1"/>
</dbReference>
<dbReference type="PRINTS" id="PR00081">
    <property type="entry name" value="GDHRDH"/>
</dbReference>
<evidence type="ECO:0000259" key="3">
    <source>
        <dbReference type="SMART" id="SM00822"/>
    </source>
</evidence>
<dbReference type="InterPro" id="IPR036291">
    <property type="entry name" value="NAD(P)-bd_dom_sf"/>
</dbReference>
<dbReference type="PANTHER" id="PTHR42879">
    <property type="entry name" value="3-OXOACYL-(ACYL-CARRIER-PROTEIN) REDUCTASE"/>
    <property type="match status" value="1"/>
</dbReference>
<keyword evidence="5" id="KW-1185">Reference proteome</keyword>
<dbReference type="SUPFAM" id="SSF51735">
    <property type="entry name" value="NAD(P)-binding Rossmann-fold domains"/>
    <property type="match status" value="1"/>
</dbReference>
<dbReference type="PIRSF" id="PIRSF000126">
    <property type="entry name" value="11-beta-HSD1"/>
    <property type="match status" value="1"/>
</dbReference>
<comment type="similarity">
    <text evidence="1 2">Belongs to the short-chain dehydrogenases/reductases (SDR) family.</text>
</comment>
<dbReference type="GO" id="GO:0016491">
    <property type="term" value="F:oxidoreductase activity"/>
    <property type="evidence" value="ECO:0007669"/>
    <property type="project" value="UniProtKB-KW"/>
</dbReference>
<dbReference type="EC" id="1.-.-.-" evidence="4"/>
<sequence>MTVFAKDAFKGKHALVTGATGGIGSETARTLVSMGANVTITGRNNQKLEQLLGELSENERSLVFAYPADITIEEERKQLVKEAENTNGPISLLVNNAGIMGGGLLENLEQEEMERVMDLNYTSTVLLTKLIYPSMKKNREGSIVNVASLSGLRGTYGGTAYCASKFALIGFTQSLSLEALEHNIRVNAVCPGYVDTEMGRSAARNKAEREGIQVSEVIKSSIPSGRMTTSKEVANTIVFLLTDAAENIVGESVKISGGAVLR</sequence>
<dbReference type="CDD" id="cd05233">
    <property type="entry name" value="SDR_c"/>
    <property type="match status" value="1"/>
</dbReference>
<reference evidence="4 5" key="1">
    <citation type="submission" date="2023-06" db="EMBL/GenBank/DDBJ databases">
        <title>Five Gram-positive bacteria isolated from mangrove sediments in Shenzhen, Guangdong, China.</title>
        <authorList>
            <person name="Yu S."/>
            <person name="Zheng W."/>
            <person name="Huang Y."/>
        </authorList>
    </citation>
    <scope>NUCLEOTIDE SEQUENCE [LARGE SCALE GENOMIC DNA]</scope>
    <source>
        <strain evidence="4 5">SaN35-3</strain>
    </source>
</reference>
<dbReference type="Gene3D" id="3.40.50.720">
    <property type="entry name" value="NAD(P)-binding Rossmann-like Domain"/>
    <property type="match status" value="1"/>
</dbReference>
<dbReference type="EMBL" id="CP129013">
    <property type="protein sequence ID" value="WLR42983.1"/>
    <property type="molecule type" value="Genomic_DNA"/>
</dbReference>
<dbReference type="PROSITE" id="PS00061">
    <property type="entry name" value="ADH_SHORT"/>
    <property type="match status" value="1"/>
</dbReference>
<feature type="domain" description="Ketoreductase" evidence="3">
    <location>
        <begin position="12"/>
        <end position="183"/>
    </location>
</feature>
<organism evidence="4 5">
    <name type="scientific">Bacillus carboniphilus</name>
    <dbReference type="NCBI Taxonomy" id="86663"/>
    <lineage>
        <taxon>Bacteria</taxon>
        <taxon>Bacillati</taxon>
        <taxon>Bacillota</taxon>
        <taxon>Bacilli</taxon>
        <taxon>Bacillales</taxon>
        <taxon>Bacillaceae</taxon>
        <taxon>Bacillus</taxon>
    </lineage>
</organism>
<dbReference type="Proteomes" id="UP001197974">
    <property type="component" value="Chromosome"/>
</dbReference>
<dbReference type="InterPro" id="IPR020904">
    <property type="entry name" value="Sc_DH/Rdtase_CS"/>
</dbReference>
<dbReference type="InterPro" id="IPR057326">
    <property type="entry name" value="KR_dom"/>
</dbReference>
<keyword evidence="4" id="KW-0560">Oxidoreductase</keyword>
<dbReference type="InterPro" id="IPR002347">
    <property type="entry name" value="SDR_fam"/>
</dbReference>
<gene>
    <name evidence="4" type="ORF">LC087_01825</name>
</gene>
<proteinExistence type="inferred from homology"/>
<evidence type="ECO:0000313" key="4">
    <source>
        <dbReference type="EMBL" id="WLR42983.1"/>
    </source>
</evidence>
<dbReference type="RefSeq" id="WP_226538800.1">
    <property type="nucleotide sequence ID" value="NZ_CP129013.1"/>
</dbReference>
<protein>
    <submittedName>
        <fullName evidence="4">SDR family oxidoreductase</fullName>
        <ecNumber evidence="4">1.-.-.-</ecNumber>
    </submittedName>
</protein>
<name>A0ABY9JW44_9BACI</name>
<dbReference type="PANTHER" id="PTHR42879:SF2">
    <property type="entry name" value="3-OXOACYL-[ACYL-CARRIER-PROTEIN] REDUCTASE FABG"/>
    <property type="match status" value="1"/>
</dbReference>
<evidence type="ECO:0000313" key="5">
    <source>
        <dbReference type="Proteomes" id="UP001197974"/>
    </source>
</evidence>
<dbReference type="PRINTS" id="PR00080">
    <property type="entry name" value="SDRFAMILY"/>
</dbReference>
<dbReference type="Pfam" id="PF00106">
    <property type="entry name" value="adh_short"/>
    <property type="match status" value="1"/>
</dbReference>
<evidence type="ECO:0000256" key="1">
    <source>
        <dbReference type="ARBA" id="ARBA00006484"/>
    </source>
</evidence>
<evidence type="ECO:0000256" key="2">
    <source>
        <dbReference type="RuleBase" id="RU000363"/>
    </source>
</evidence>
<accession>A0ABY9JW44</accession>